<accession>A0A0E9XSV6</accession>
<name>A0A0E9XSV6_ANGAN</name>
<reference evidence="1" key="2">
    <citation type="journal article" date="2015" name="Fish Shellfish Immunol.">
        <title>Early steps in the European eel (Anguilla anguilla)-Vibrio vulnificus interaction in the gills: Role of the RtxA13 toxin.</title>
        <authorList>
            <person name="Callol A."/>
            <person name="Pajuelo D."/>
            <person name="Ebbesson L."/>
            <person name="Teles M."/>
            <person name="MacKenzie S."/>
            <person name="Amaro C."/>
        </authorList>
    </citation>
    <scope>NUCLEOTIDE SEQUENCE</scope>
</reference>
<dbReference type="AlphaFoldDB" id="A0A0E9XSV6"/>
<dbReference type="EMBL" id="GBXM01002848">
    <property type="protein sequence ID" value="JAI05730.1"/>
    <property type="molecule type" value="Transcribed_RNA"/>
</dbReference>
<sequence length="40" mass="4997">MNDYKMLRNILEQLHFKPYLPHHFLPIWIRSLINVRSTFN</sequence>
<protein>
    <submittedName>
        <fullName evidence="1">Uncharacterized protein</fullName>
    </submittedName>
</protein>
<reference evidence="1" key="1">
    <citation type="submission" date="2014-11" db="EMBL/GenBank/DDBJ databases">
        <authorList>
            <person name="Amaro Gonzalez C."/>
        </authorList>
    </citation>
    <scope>NUCLEOTIDE SEQUENCE</scope>
</reference>
<proteinExistence type="predicted"/>
<organism evidence="1">
    <name type="scientific">Anguilla anguilla</name>
    <name type="common">European freshwater eel</name>
    <name type="synonym">Muraena anguilla</name>
    <dbReference type="NCBI Taxonomy" id="7936"/>
    <lineage>
        <taxon>Eukaryota</taxon>
        <taxon>Metazoa</taxon>
        <taxon>Chordata</taxon>
        <taxon>Craniata</taxon>
        <taxon>Vertebrata</taxon>
        <taxon>Euteleostomi</taxon>
        <taxon>Actinopterygii</taxon>
        <taxon>Neopterygii</taxon>
        <taxon>Teleostei</taxon>
        <taxon>Anguilliformes</taxon>
        <taxon>Anguillidae</taxon>
        <taxon>Anguilla</taxon>
    </lineage>
</organism>
<evidence type="ECO:0000313" key="1">
    <source>
        <dbReference type="EMBL" id="JAI05730.1"/>
    </source>
</evidence>